<dbReference type="AlphaFoldDB" id="A0A2A2KF72"/>
<evidence type="ECO:0000313" key="3">
    <source>
        <dbReference type="Proteomes" id="UP000218231"/>
    </source>
</evidence>
<dbReference type="Proteomes" id="UP000218231">
    <property type="component" value="Unassembled WGS sequence"/>
</dbReference>
<protein>
    <submittedName>
        <fullName evidence="2">Uncharacterized protein</fullName>
    </submittedName>
</protein>
<reference evidence="2 3" key="1">
    <citation type="journal article" date="2017" name="Curr. Biol.">
        <title>Genome architecture and evolution of a unichromosomal asexual nematode.</title>
        <authorList>
            <person name="Fradin H."/>
            <person name="Zegar C."/>
            <person name="Gutwein M."/>
            <person name="Lucas J."/>
            <person name="Kovtun M."/>
            <person name="Corcoran D."/>
            <person name="Baugh L.R."/>
            <person name="Kiontke K."/>
            <person name="Gunsalus K."/>
            <person name="Fitch D.H."/>
            <person name="Piano F."/>
        </authorList>
    </citation>
    <scope>NUCLEOTIDE SEQUENCE [LARGE SCALE GENOMIC DNA]</scope>
    <source>
        <strain evidence="2">PF1309</strain>
    </source>
</reference>
<feature type="region of interest" description="Disordered" evidence="1">
    <location>
        <begin position="1"/>
        <end position="34"/>
    </location>
</feature>
<evidence type="ECO:0000313" key="2">
    <source>
        <dbReference type="EMBL" id="PAV72666.1"/>
    </source>
</evidence>
<organism evidence="2 3">
    <name type="scientific">Diploscapter pachys</name>
    <dbReference type="NCBI Taxonomy" id="2018661"/>
    <lineage>
        <taxon>Eukaryota</taxon>
        <taxon>Metazoa</taxon>
        <taxon>Ecdysozoa</taxon>
        <taxon>Nematoda</taxon>
        <taxon>Chromadorea</taxon>
        <taxon>Rhabditida</taxon>
        <taxon>Rhabditina</taxon>
        <taxon>Rhabditomorpha</taxon>
        <taxon>Rhabditoidea</taxon>
        <taxon>Rhabditidae</taxon>
        <taxon>Diploscapter</taxon>
    </lineage>
</organism>
<dbReference type="EMBL" id="LIAE01008739">
    <property type="protein sequence ID" value="PAV72666.1"/>
    <property type="molecule type" value="Genomic_DNA"/>
</dbReference>
<comment type="caution">
    <text evidence="2">The sequence shown here is derived from an EMBL/GenBank/DDBJ whole genome shotgun (WGS) entry which is preliminary data.</text>
</comment>
<accession>A0A2A2KF72</accession>
<proteinExistence type="predicted"/>
<evidence type="ECO:0000256" key="1">
    <source>
        <dbReference type="SAM" id="MobiDB-lite"/>
    </source>
</evidence>
<name>A0A2A2KF72_9BILA</name>
<keyword evidence="3" id="KW-1185">Reference proteome</keyword>
<sequence length="216" mass="22005">MAAAAIKEGAEGIRRHSVRPVRPNDETGAAGQGEQAAAMIAALVRQGAGKHATQRPAAQPHVVGQLAVELHLRLTVGSAQGHPQTGTAGGYGGRANRCDQQAAFAQQAGQCQRPPRIADKDRLDCSVLAAGNEGAGGTTGLAQRADQHRHIIDTQTEMLDQAAAVDAQGTKAMGIVDHQPSVAAAGGIGQGRKVGAIAIHTEHAVGNHQGIAGSFL</sequence>
<gene>
    <name evidence="2" type="ORF">WR25_10326</name>
</gene>